<feature type="domain" description="Roadblock/LAMTOR2" evidence="2">
    <location>
        <begin position="10"/>
        <end position="99"/>
    </location>
</feature>
<organism evidence="3 4">
    <name type="scientific">Actinacidiphila reveromycinica</name>
    <dbReference type="NCBI Taxonomy" id="659352"/>
    <lineage>
        <taxon>Bacteria</taxon>
        <taxon>Bacillati</taxon>
        <taxon>Actinomycetota</taxon>
        <taxon>Actinomycetes</taxon>
        <taxon>Kitasatosporales</taxon>
        <taxon>Streptomycetaceae</taxon>
        <taxon>Actinacidiphila</taxon>
    </lineage>
</organism>
<reference evidence="3 4" key="1">
    <citation type="journal article" date="2010" name="J. Bacteriol.">
        <title>Biochemical characterization of a novel indole prenyltransferase from Streptomyces sp. SN-593.</title>
        <authorList>
            <person name="Takahashi S."/>
            <person name="Takagi H."/>
            <person name="Toyoda A."/>
            <person name="Uramoto M."/>
            <person name="Nogawa T."/>
            <person name="Ueki M."/>
            <person name="Sakaki Y."/>
            <person name="Osada H."/>
        </authorList>
    </citation>
    <scope>NUCLEOTIDE SEQUENCE [LARGE SCALE GENOMIC DNA]</scope>
    <source>
        <strain evidence="3 4">SN-593</strain>
    </source>
</reference>
<evidence type="ECO:0000313" key="4">
    <source>
        <dbReference type="Proteomes" id="UP000595703"/>
    </source>
</evidence>
<gene>
    <name evidence="3" type="ORF">RVR_8967</name>
</gene>
<dbReference type="SUPFAM" id="SSF103196">
    <property type="entry name" value="Roadblock/LC7 domain"/>
    <property type="match status" value="1"/>
</dbReference>
<feature type="compositionally biased region" description="Gly residues" evidence="1">
    <location>
        <begin position="127"/>
        <end position="153"/>
    </location>
</feature>
<dbReference type="InterPro" id="IPR004942">
    <property type="entry name" value="Roadblock/LAMTOR2_dom"/>
</dbReference>
<dbReference type="AlphaFoldDB" id="A0A7U3VS63"/>
<dbReference type="RefSeq" id="WP_202237403.1">
    <property type="nucleotide sequence ID" value="NZ_AP018365.1"/>
</dbReference>
<reference evidence="3 4" key="3">
    <citation type="journal article" date="2011" name="Nat. Chem. Biol.">
        <title>Reveromycin A biosynthesis uses RevG and RevJ for stereospecific spiroacetal formation.</title>
        <authorList>
            <person name="Takahashi S."/>
            <person name="Toyoda A."/>
            <person name="Sekiyama Y."/>
            <person name="Takagi H."/>
            <person name="Nogawa T."/>
            <person name="Uramoto M."/>
            <person name="Suzuki R."/>
            <person name="Koshino H."/>
            <person name="Kumano T."/>
            <person name="Panthee S."/>
            <person name="Dairi T."/>
            <person name="Ishikawa J."/>
            <person name="Ikeda H."/>
            <person name="Sakaki Y."/>
            <person name="Osada H."/>
        </authorList>
    </citation>
    <scope>NUCLEOTIDE SEQUENCE [LARGE SCALE GENOMIC DNA]</scope>
    <source>
        <strain evidence="3 4">SN-593</strain>
    </source>
</reference>
<name>A0A7U3VS63_9ACTN</name>
<dbReference type="Proteomes" id="UP000595703">
    <property type="component" value="Chromosome"/>
</dbReference>
<dbReference type="KEGG" id="arev:RVR_8967"/>
<proteinExistence type="predicted"/>
<dbReference type="Gene3D" id="3.30.450.30">
    <property type="entry name" value="Dynein light chain 2a, cytoplasmic"/>
    <property type="match status" value="1"/>
</dbReference>
<feature type="region of interest" description="Disordered" evidence="1">
    <location>
        <begin position="127"/>
        <end position="160"/>
    </location>
</feature>
<protein>
    <recommendedName>
        <fullName evidence="2">Roadblock/LAMTOR2 domain-containing protein</fullName>
    </recommendedName>
</protein>
<dbReference type="PANTHER" id="PTHR36222:SF1">
    <property type="entry name" value="SERINE PROTEASE INHIBITOR RV3364C"/>
    <property type="match status" value="1"/>
</dbReference>
<sequence>MIPTVHPEVQKTVEQHLEQVTGVRGALVVAADGQALCAYELDDKRVEYWAAMGATMMGVARRAAEHAAGGGIRTLVVDMHDGRIVLAETGSDSVLLVIAAADCALEPDGTELEVLGEELTKILGTGADTGTGAGADTGTGAGANTGAGAGASGAGADAPS</sequence>
<evidence type="ECO:0000259" key="2">
    <source>
        <dbReference type="SMART" id="SM00960"/>
    </source>
</evidence>
<evidence type="ECO:0000256" key="1">
    <source>
        <dbReference type="SAM" id="MobiDB-lite"/>
    </source>
</evidence>
<reference evidence="3 4" key="2">
    <citation type="journal article" date="2011" name="J. Antibiot.">
        <title>Furaquinocins I and J: novel polyketide isoprenoid hybrid compounds from Streptomyces reveromyceticus SN-593.</title>
        <authorList>
            <person name="Panthee S."/>
            <person name="Takahashi S."/>
            <person name="Takagi H."/>
            <person name="Nogawa T."/>
            <person name="Oowada E."/>
            <person name="Uramoto M."/>
            <person name="Osada H."/>
        </authorList>
    </citation>
    <scope>NUCLEOTIDE SEQUENCE [LARGE SCALE GENOMIC DNA]</scope>
    <source>
        <strain evidence="3 4">SN-593</strain>
    </source>
</reference>
<accession>A0A7U3VS63</accession>
<dbReference type="InterPro" id="IPR053141">
    <property type="entry name" value="Mycobact_SerProt_Inhib_Rv3364c"/>
</dbReference>
<keyword evidence="4" id="KW-1185">Reference proteome</keyword>
<dbReference type="EMBL" id="AP018365">
    <property type="protein sequence ID" value="BBB01515.1"/>
    <property type="molecule type" value="Genomic_DNA"/>
</dbReference>
<dbReference type="PANTHER" id="PTHR36222">
    <property type="entry name" value="SERINE PROTEASE INHIBITOR RV3364C"/>
    <property type="match status" value="1"/>
</dbReference>
<dbReference type="SMART" id="SM00960">
    <property type="entry name" value="Robl_LC7"/>
    <property type="match status" value="1"/>
</dbReference>
<dbReference type="Pfam" id="PF03259">
    <property type="entry name" value="Robl_LC7"/>
    <property type="match status" value="1"/>
</dbReference>
<reference evidence="3 4" key="4">
    <citation type="journal article" date="2020" name="Sci. Rep.">
        <title>beta-carboline chemical signals induce reveromycin production through a LuxR family regulator in Streptomyces sp. SN-593.</title>
        <authorList>
            <person name="Panthee S."/>
            <person name="Kito N."/>
            <person name="Hayashi T."/>
            <person name="Shimizu T."/>
            <person name="Ishikawa J."/>
            <person name="Hamamoto H."/>
            <person name="Osada H."/>
            <person name="Takahashi S."/>
        </authorList>
    </citation>
    <scope>NUCLEOTIDE SEQUENCE [LARGE SCALE GENOMIC DNA]</scope>
    <source>
        <strain evidence="3 4">SN-593</strain>
    </source>
</reference>
<evidence type="ECO:0000313" key="3">
    <source>
        <dbReference type="EMBL" id="BBB01515.1"/>
    </source>
</evidence>